<dbReference type="Pfam" id="PF05974">
    <property type="entry name" value="DUF892"/>
    <property type="match status" value="1"/>
</dbReference>
<protein>
    <submittedName>
        <fullName evidence="1">DUF892 family protein</fullName>
    </submittedName>
</protein>
<gene>
    <name evidence="1" type="ORF">PUR21_23370</name>
</gene>
<dbReference type="RefSeq" id="WP_200671658.1">
    <property type="nucleotide sequence ID" value="NZ_JACWCW010000086.1"/>
</dbReference>
<keyword evidence="2" id="KW-1185">Reference proteome</keyword>
<dbReference type="InterPro" id="IPR012347">
    <property type="entry name" value="Ferritin-like"/>
</dbReference>
<organism evidence="1 2">
    <name type="scientific">Methylorubrum rhodesianum</name>
    <dbReference type="NCBI Taxonomy" id="29427"/>
    <lineage>
        <taxon>Bacteria</taxon>
        <taxon>Pseudomonadati</taxon>
        <taxon>Pseudomonadota</taxon>
        <taxon>Alphaproteobacteria</taxon>
        <taxon>Hyphomicrobiales</taxon>
        <taxon>Methylobacteriaceae</taxon>
        <taxon>Methylorubrum</taxon>
    </lineage>
</organism>
<dbReference type="Gene3D" id="1.20.1260.10">
    <property type="match status" value="1"/>
</dbReference>
<dbReference type="EMBL" id="JAQYXL010000001">
    <property type="protein sequence ID" value="MEN3230529.1"/>
    <property type="molecule type" value="Genomic_DNA"/>
</dbReference>
<comment type="caution">
    <text evidence="1">The sequence shown here is derived from an EMBL/GenBank/DDBJ whole genome shotgun (WGS) entry which is preliminary data.</text>
</comment>
<name>A0ABU9ZHY1_9HYPH</name>
<dbReference type="InterPro" id="IPR009078">
    <property type="entry name" value="Ferritin-like_SF"/>
</dbReference>
<evidence type="ECO:0000313" key="1">
    <source>
        <dbReference type="EMBL" id="MEN3230529.1"/>
    </source>
</evidence>
<sequence length="162" mass="17539">MAHDALKTWYIAGLHAYRSASEQAKEAASQAEGQFTHPELKKLAGEGAQLSDKQMQTMVAFLKELDTQPNDFKDRIQEGIAKGTEMAVKAAEDDDARDVALSFGARAGLTYIAVALENHAIYAKALGMPKQAETFLRLGQESKAHDERYAKAAEGAVGEQVA</sequence>
<accession>A0ABU9ZHY1</accession>
<proteinExistence type="predicted"/>
<reference evidence="1 2" key="1">
    <citation type="journal article" date="2023" name="PLoS ONE">
        <title>Complete genome assembly of Hawai'i environmental nontuberculous mycobacteria reveals unexpected co-isolation with methylobacteria.</title>
        <authorList>
            <person name="Hendrix J."/>
            <person name="Epperson L.E."/>
            <person name="Tong E.I."/>
            <person name="Chan Y.L."/>
            <person name="Hasan N.A."/>
            <person name="Dawrs S.N."/>
            <person name="Norton G.J."/>
            <person name="Virdi R."/>
            <person name="Crooks J.L."/>
            <person name="Chan E.D."/>
            <person name="Honda J.R."/>
            <person name="Strong M."/>
        </authorList>
    </citation>
    <scope>NUCLEOTIDE SEQUENCE [LARGE SCALE GENOMIC DNA]</scope>
    <source>
        <strain evidence="1 2">NJH_HI01</strain>
    </source>
</reference>
<evidence type="ECO:0000313" key="2">
    <source>
        <dbReference type="Proteomes" id="UP001404845"/>
    </source>
</evidence>
<dbReference type="Proteomes" id="UP001404845">
    <property type="component" value="Unassembled WGS sequence"/>
</dbReference>
<dbReference type="InterPro" id="IPR010287">
    <property type="entry name" value="DUF892_YciF-like"/>
</dbReference>
<dbReference type="SUPFAM" id="SSF47240">
    <property type="entry name" value="Ferritin-like"/>
    <property type="match status" value="1"/>
</dbReference>